<feature type="compositionally biased region" description="Basic residues" evidence="5">
    <location>
        <begin position="341"/>
        <end position="359"/>
    </location>
</feature>
<organism evidence="6 7">
    <name type="scientific">Trichophyton tonsurans (strain CBS 112818)</name>
    <name type="common">Scalp ringworm fungus</name>
    <dbReference type="NCBI Taxonomy" id="647933"/>
    <lineage>
        <taxon>Eukaryota</taxon>
        <taxon>Fungi</taxon>
        <taxon>Dikarya</taxon>
        <taxon>Ascomycota</taxon>
        <taxon>Pezizomycotina</taxon>
        <taxon>Eurotiomycetes</taxon>
        <taxon>Eurotiomycetidae</taxon>
        <taxon>Onygenales</taxon>
        <taxon>Arthrodermataceae</taxon>
        <taxon>Trichophyton</taxon>
    </lineage>
</organism>
<feature type="compositionally biased region" description="Polar residues" evidence="5">
    <location>
        <begin position="825"/>
        <end position="836"/>
    </location>
</feature>
<dbReference type="SUPFAM" id="SSF56104">
    <property type="entry name" value="SAICAR synthase-like"/>
    <property type="match status" value="1"/>
</dbReference>
<dbReference type="GO" id="GO:0005634">
    <property type="term" value="C:nucleus"/>
    <property type="evidence" value="ECO:0007669"/>
    <property type="project" value="TreeGrafter"/>
</dbReference>
<feature type="region of interest" description="Disordered" evidence="5">
    <location>
        <begin position="1247"/>
        <end position="1275"/>
    </location>
</feature>
<feature type="compositionally biased region" description="Basic and acidic residues" evidence="5">
    <location>
        <begin position="1260"/>
        <end position="1271"/>
    </location>
</feature>
<feature type="compositionally biased region" description="Low complexity" evidence="5">
    <location>
        <begin position="798"/>
        <end position="817"/>
    </location>
</feature>
<feature type="compositionally biased region" description="Polar residues" evidence="5">
    <location>
        <begin position="865"/>
        <end position="882"/>
    </location>
</feature>
<feature type="compositionally biased region" description="Basic and acidic residues" evidence="5">
    <location>
        <begin position="773"/>
        <end position="786"/>
    </location>
</feature>
<feature type="compositionally biased region" description="Polar residues" evidence="5">
    <location>
        <begin position="987"/>
        <end position="999"/>
    </location>
</feature>
<comment type="similarity">
    <text evidence="1 4">Belongs to the inositol phosphokinase (IPK) family.</text>
</comment>
<evidence type="ECO:0000313" key="6">
    <source>
        <dbReference type="EMBL" id="EGD95658.1"/>
    </source>
</evidence>
<feature type="compositionally biased region" description="Low complexity" evidence="5">
    <location>
        <begin position="1250"/>
        <end position="1259"/>
    </location>
</feature>
<dbReference type="PANTHER" id="PTHR12400:SF21">
    <property type="entry name" value="KINASE"/>
    <property type="match status" value="1"/>
</dbReference>
<feature type="compositionally biased region" description="Low complexity" evidence="5">
    <location>
        <begin position="672"/>
        <end position="685"/>
    </location>
</feature>
<dbReference type="Pfam" id="PF03770">
    <property type="entry name" value="IPK"/>
    <property type="match status" value="1"/>
</dbReference>
<dbReference type="EMBL" id="GG698489">
    <property type="protein sequence ID" value="EGD95658.1"/>
    <property type="molecule type" value="Genomic_DNA"/>
</dbReference>
<keyword evidence="2 4" id="KW-0808">Transferase</keyword>
<feature type="region of interest" description="Disordered" evidence="5">
    <location>
        <begin position="526"/>
        <end position="579"/>
    </location>
</feature>
<gene>
    <name evidence="6" type="ORF">TESG_03126</name>
</gene>
<feature type="compositionally biased region" description="Low complexity" evidence="5">
    <location>
        <begin position="309"/>
        <end position="324"/>
    </location>
</feature>
<protein>
    <recommendedName>
        <fullName evidence="4">Kinase</fullName>
        <ecNumber evidence="4">2.7.-.-</ecNumber>
    </recommendedName>
</protein>
<feature type="compositionally biased region" description="Low complexity" evidence="5">
    <location>
        <begin position="266"/>
        <end position="275"/>
    </location>
</feature>
<dbReference type="GO" id="GO:0008440">
    <property type="term" value="F:inositol-1,4,5-trisphosphate 3-kinase activity"/>
    <property type="evidence" value="ECO:0007669"/>
    <property type="project" value="TreeGrafter"/>
</dbReference>
<feature type="compositionally biased region" description="Polar residues" evidence="5">
    <location>
        <begin position="689"/>
        <end position="700"/>
    </location>
</feature>
<evidence type="ECO:0000256" key="1">
    <source>
        <dbReference type="ARBA" id="ARBA00007374"/>
    </source>
</evidence>
<feature type="region of interest" description="Disordered" evidence="5">
    <location>
        <begin position="595"/>
        <end position="622"/>
    </location>
</feature>
<evidence type="ECO:0000256" key="4">
    <source>
        <dbReference type="RuleBase" id="RU363090"/>
    </source>
</evidence>
<dbReference type="GO" id="GO:0032958">
    <property type="term" value="P:inositol phosphate biosynthetic process"/>
    <property type="evidence" value="ECO:0007669"/>
    <property type="project" value="InterPro"/>
</dbReference>
<feature type="compositionally biased region" description="Low complexity" evidence="5">
    <location>
        <begin position="233"/>
        <end position="248"/>
    </location>
</feature>
<evidence type="ECO:0000256" key="3">
    <source>
        <dbReference type="ARBA" id="ARBA00022777"/>
    </source>
</evidence>
<evidence type="ECO:0000313" key="7">
    <source>
        <dbReference type="Proteomes" id="UP000009172"/>
    </source>
</evidence>
<evidence type="ECO:0000256" key="5">
    <source>
        <dbReference type="SAM" id="MobiDB-lite"/>
    </source>
</evidence>
<evidence type="ECO:0000256" key="2">
    <source>
        <dbReference type="ARBA" id="ARBA00022679"/>
    </source>
</evidence>
<accession>F2RWI4</accession>
<feature type="compositionally biased region" description="Polar residues" evidence="5">
    <location>
        <begin position="254"/>
        <end position="265"/>
    </location>
</feature>
<feature type="compositionally biased region" description="Polar residues" evidence="5">
    <location>
        <begin position="642"/>
        <end position="653"/>
    </location>
</feature>
<dbReference type="OrthoDB" id="2573163at2759"/>
<dbReference type="GO" id="GO:0046854">
    <property type="term" value="P:phosphatidylinositol phosphate biosynthetic process"/>
    <property type="evidence" value="ECO:0007669"/>
    <property type="project" value="TreeGrafter"/>
</dbReference>
<feature type="compositionally biased region" description="Basic and acidic residues" evidence="5">
    <location>
        <begin position="548"/>
        <end position="558"/>
    </location>
</feature>
<dbReference type="GO" id="GO:0005737">
    <property type="term" value="C:cytoplasm"/>
    <property type="evidence" value="ECO:0007669"/>
    <property type="project" value="TreeGrafter"/>
</dbReference>
<dbReference type="GO" id="GO:0000824">
    <property type="term" value="F:inositol-1,4,5,6-tetrakisphosphate 3-kinase activity"/>
    <property type="evidence" value="ECO:0007669"/>
    <property type="project" value="TreeGrafter"/>
</dbReference>
<feature type="compositionally biased region" description="Low complexity" evidence="5">
    <location>
        <begin position="13"/>
        <end position="69"/>
    </location>
</feature>
<keyword evidence="7" id="KW-1185">Reference proteome</keyword>
<dbReference type="InterPro" id="IPR038286">
    <property type="entry name" value="IPK_sf"/>
</dbReference>
<dbReference type="Proteomes" id="UP000009172">
    <property type="component" value="Unassembled WGS sequence"/>
</dbReference>
<name>F2RWI4_TRIT1</name>
<feature type="region of interest" description="Disordered" evidence="5">
    <location>
        <begin position="766"/>
        <end position="836"/>
    </location>
</feature>
<feature type="compositionally biased region" description="Polar residues" evidence="5">
    <location>
        <begin position="99"/>
        <end position="110"/>
    </location>
</feature>
<feature type="region of interest" description="Disordered" evidence="5">
    <location>
        <begin position="341"/>
        <end position="364"/>
    </location>
</feature>
<keyword evidence="3 4" id="KW-0418">Kinase</keyword>
<feature type="compositionally biased region" description="Polar residues" evidence="5">
    <location>
        <begin position="570"/>
        <end position="579"/>
    </location>
</feature>
<dbReference type="HOGENOM" id="CLU_001850_0_0_1"/>
<dbReference type="EC" id="2.7.-.-" evidence="4"/>
<feature type="region of interest" description="Disordered" evidence="5">
    <location>
        <begin position="937"/>
        <end position="1033"/>
    </location>
</feature>
<feature type="compositionally biased region" description="Basic and acidic residues" evidence="5">
    <location>
        <begin position="595"/>
        <end position="605"/>
    </location>
</feature>
<dbReference type="InterPro" id="IPR005522">
    <property type="entry name" value="IPK"/>
</dbReference>
<dbReference type="Gene3D" id="3.30.470.160">
    <property type="entry name" value="Inositol polyphosphate kinase"/>
    <property type="match status" value="1"/>
</dbReference>
<feature type="region of interest" description="Disordered" evidence="5">
    <location>
        <begin position="1076"/>
        <end position="1098"/>
    </location>
</feature>
<feature type="compositionally biased region" description="Basic residues" evidence="5">
    <location>
        <begin position="939"/>
        <end position="949"/>
    </location>
</feature>
<feature type="region of interest" description="Disordered" evidence="5">
    <location>
        <begin position="639"/>
        <end position="705"/>
    </location>
</feature>
<feature type="compositionally biased region" description="Polar residues" evidence="5">
    <location>
        <begin position="125"/>
        <end position="138"/>
    </location>
</feature>
<feature type="compositionally biased region" description="Pro residues" evidence="5">
    <location>
        <begin position="288"/>
        <end position="298"/>
    </location>
</feature>
<dbReference type="PANTHER" id="PTHR12400">
    <property type="entry name" value="INOSITOL POLYPHOSPHATE KINASE"/>
    <property type="match status" value="1"/>
</dbReference>
<feature type="region of interest" description="Disordered" evidence="5">
    <location>
        <begin position="1"/>
        <end position="325"/>
    </location>
</feature>
<sequence length="1385" mass="151597">MSASAFASDNRATEPSSASAADPTTTSLLASSSSPATSTSAPPATSSAPVTAPEPAIDSRLSPFSAPSKSVPPSPPQTPLIKPSAVPPLPEHHSHPSLKRTNTCPGLTPTSSSSSVATFAAKPSSVAQQQYGSQSPQLTERDSIFATHYLPSEPDNEQEHDHQDGADEQQQQQQQQQDEDSQGTYDFRPRQLNTRYVSSLSSSLGSARWQPAPSPDPMPTLDDRMTHQHHQPHQQQHQQQHQQHQHQQFALPTRSRTVTDFSSLSNHNNTGVNNNSGIPLTFDRLSPRPSPVFRPQPGPDRGRGHHSQEQSQGQGQDQEESSSGTDTMALLASRDLSSHLHNHHRHPHHIHRHPHHNQHHNNINNINNNNNHLMRGRTSRVEKSIEASLANVDPSANVRSRKSSHYLGLFKENTGEPERRKSIAPDLSSLDELSGVGVGVGAGAARPDITSDESPAVVPKELLDEIRSHQQQHRRQDGASPTNGAQPGLPRSIPSRDTRMLYPGHALEGFSPDSDFAAARPGLAESVFEDDDEDKERISSALYFPHQRPLEAADKDAGNKLQPEQPPSSSPANLKPSLSETNLVDISLFSKTEKSHFTGDLRKTIPEPIEPPVSSSDPHTVSVPSGAAAVVVEPATDISESDYLSASESYTSTTHDEPEDDDDLSSHDEAAGTTPRGTPRPSSRPQIKHPQSQHIRSPTTPLGAVELKPYRHQVGGHTTVFRFSRRAVCKQLNNRENQFYERIEKRHPEMLVFLARYIGVLNVTFSKGSKKPSKTDNNKDNNKDDNAAVTSEPAAAKSTTTVDAQTSAVTSTTSTSSPPKRTESGKTNNGQRIFSQSQVTGVIPKVILENNRHIIPFDLFMTPHSTKSTSGSGHATPTQSHCGSLEDVSANLTCSPKSTPELNGESHKPAASMTWGATTVNTKLQEQVLREVFTPPTIHSHHQRRHRGPRNIPKLRSGASSLRKDGKLLPLHRGRSELSVSAAGNPALSSSATASMQEDTATRVSGQRRRRRHSGSGLERKRSMSTGPGDLMFYEDEGYGGDKEDEIFKMEDDVRLPFKSDSIPASGREQVTLPVSLGTSTGEPVRLPTNPKEAQTTTTSEDRVQFFLLLEDLTAGMNKPCVLDLKMGTRQYGIDADEKKKKSQRRKCQSTTSQQLGVRLCGMQVWNVSKREYLFEDKYFGRDLSSGREFQDALTRFLYDGADYSSVIGKIPIILDKLSQLESMIVRLPGYRFYASSLLILYDGDRDRSSNSPSSPSKDSNSHRTIFETHSDSSLPNPSNVTLKIVDFANCVTGEDGIPPSSRCPPHNPSDIDRGYLRGLRTLRMYFQRILREVSASVGENYVERGEGEALSAAPSSVVGAGRERGEAWAWDEALGELEEGEISV</sequence>
<reference evidence="7" key="1">
    <citation type="journal article" date="2012" name="MBio">
        <title>Comparative genome analysis of Trichophyton rubrum and related dermatophytes reveals candidate genes involved in infection.</title>
        <authorList>
            <person name="Martinez D.A."/>
            <person name="Oliver B.G."/>
            <person name="Graeser Y."/>
            <person name="Goldberg J.M."/>
            <person name="Li W."/>
            <person name="Martinez-Rossi N.M."/>
            <person name="Monod M."/>
            <person name="Shelest E."/>
            <person name="Barton R.C."/>
            <person name="Birch E."/>
            <person name="Brakhage A.A."/>
            <person name="Chen Z."/>
            <person name="Gurr S.J."/>
            <person name="Heiman D."/>
            <person name="Heitman J."/>
            <person name="Kosti I."/>
            <person name="Rossi A."/>
            <person name="Saif S."/>
            <person name="Samalova M."/>
            <person name="Saunders C.W."/>
            <person name="Shea T."/>
            <person name="Summerbell R.C."/>
            <person name="Xu J."/>
            <person name="Young S."/>
            <person name="Zeng Q."/>
            <person name="Birren B.W."/>
            <person name="Cuomo C.A."/>
            <person name="White T.C."/>
        </authorList>
    </citation>
    <scope>NUCLEOTIDE SEQUENCE [LARGE SCALE GENOMIC DNA]</scope>
    <source>
        <strain evidence="7">CBS 112818</strain>
    </source>
</reference>
<proteinExistence type="inferred from homology"/>
<feature type="region of interest" description="Disordered" evidence="5">
    <location>
        <begin position="467"/>
        <end position="507"/>
    </location>
</feature>
<feature type="region of interest" description="Disordered" evidence="5">
    <location>
        <begin position="865"/>
        <end position="884"/>
    </location>
</feature>